<keyword evidence="7 12" id="KW-0175">Coiled coil</keyword>
<sequence length="1362" mass="155722">MAAKPPPRKRRHIEGSPDPSEIADTNTNPIVSDAEENTTSDQSNNVESLRVDNTRTEEPQTSKQEDPVNAKHESPHLIPPIKESPTQKTSATQDRRVSFAPPPTTQVPDASFQQPSEKERRPRLVITKMVLNNFKSYAGRQVIGPFHKSFSAIVGPNGSGKSNVIDALLFVFGYRANKMRQGKLSELIHNSAKFPNCESCSVEVHFQEIIDGDGPNSFEPVPNSTLKIARQAYRGNSSRYYINNKTSSFAEVTTLLRDRGIDLDHKRFLILQGEVESIALMKAKAKDENDDGLLEYLEDIIGTSKYKEPIESANERLETLNEERLEKLNRVKYVKKERDSLEGKKREAETYLENENDLARRKNELYQIYISEANANIEIADKAVEELKIKLKDDAEKQVDLEKEIAVMDKDHQSTVKDYEAIEAETDKLMKQYTKYERADVELRERKQHLSNKLEKAKTSIETDRNAKQEALEAIKTNQEELTSRKKELEGVEKQLKQEEKKLDEINQELKGKTDGYLAQIEAHQKELAPWTEKINGKKKDIDVKQSESEILAERISSGQRAVEEAEKRLAAIRETHKKKVAESEPLPADIEKLKSELAEIEEKIKNVEEAESSHRTQLNLARQKADEAKMSMQQSQNRGKVLASLLRMRDSGRIKGIYDRLGNLGVIDDKYDVAISTACPALDNIVVDTVEAGQACIEYLRKNNLGRGVFTILNQQNHQDMRPIETPENVPRLFDLVKPKDKRFLPAFYSVLKDTVVADNMKQANRIAFGEKRWRVVTLDGKLIEKSGAMTGGGNRPIRGAMDSRFKGEEVSAETVARLEKERDKLEAGLQDIIQERRAAELALRSTKDMLPRKEVTLEKLQMDIRSLEKQVGDENKRLEELNAQTKPRPEDIQRHEEIKKEIEQLSAEMQELKEKTGEIEENIRSLHEDIMNAGGMDLRLQKIVVDDVRKKIDNLNKKITKCMVAKAKAEKDVTKLEISVKKNEKEIEKIEADLKEVEQEFNTKSKEAAQIMQEADKLKENMKAKKQAMEELKKELDEKRANINKLRTSKVNIENQLTDYQRNLVDNQKKVSHWKEQRSKLFLQKIKDETPEELELPNFDDEALDELQASKQIIKGEIAELEAYVQTAKPNLSVLEEYRRREIEYKERYKDLEEVTAKRDEVKTEVETLRKQRLDEFMYGFNIISQKLKEMYQMITMGGNAELELVDSLDPFSEGIVFSVMPPKKSWKNISNLSGGEKTLSSLALVFALHHFKPTPLYVMDEIDAALDFRNVSIVANYIAERTKDAQFVIISLRNNMFELADRLVGIYKTMDCTKSIAINPAMIAMLSLSTNEDTTTTATEPEPEPKHESKRETEPSSTQ</sequence>
<dbReference type="OrthoDB" id="5575062at2759"/>
<dbReference type="EMBL" id="JABAYA010000130">
    <property type="protein sequence ID" value="KAF7724063.1"/>
    <property type="molecule type" value="Genomic_DNA"/>
</dbReference>
<keyword evidence="5" id="KW-0498">Mitosis</keyword>
<feature type="compositionally biased region" description="Low complexity" evidence="13">
    <location>
        <begin position="1334"/>
        <end position="1343"/>
    </location>
</feature>
<evidence type="ECO:0000256" key="12">
    <source>
        <dbReference type="SAM" id="Coils"/>
    </source>
</evidence>
<evidence type="ECO:0000256" key="10">
    <source>
        <dbReference type="ARBA" id="ARBA00023306"/>
    </source>
</evidence>
<feature type="region of interest" description="Disordered" evidence="13">
    <location>
        <begin position="1334"/>
        <end position="1362"/>
    </location>
</feature>
<dbReference type="GO" id="GO:0051301">
    <property type="term" value="P:cell division"/>
    <property type="evidence" value="ECO:0007669"/>
    <property type="project" value="UniProtKB-KW"/>
</dbReference>
<dbReference type="FunFam" id="3.40.50.300:FF:000481">
    <property type="entry name" value="Structural maintenance of chromosomes 4"/>
    <property type="match status" value="1"/>
</dbReference>
<name>A0A8H7ENL0_9FUNG</name>
<proteinExistence type="inferred from homology"/>
<evidence type="ECO:0000256" key="13">
    <source>
        <dbReference type="SAM" id="MobiDB-lite"/>
    </source>
</evidence>
<evidence type="ECO:0000256" key="3">
    <source>
        <dbReference type="ARBA" id="ARBA00022618"/>
    </source>
</evidence>
<comment type="subcellular location">
    <subcellularLocation>
        <location evidence="1 11">Nucleus</location>
    </subcellularLocation>
</comment>
<dbReference type="PANTHER" id="PTHR18937">
    <property type="entry name" value="STRUCTURAL MAINTENANCE OF CHROMOSOMES SMC FAMILY MEMBER"/>
    <property type="match status" value="1"/>
</dbReference>
<dbReference type="PANTHER" id="PTHR18937:SF172">
    <property type="entry name" value="STRUCTURAL MAINTENANCE OF CHROMOSOMES PROTEIN"/>
    <property type="match status" value="1"/>
</dbReference>
<keyword evidence="6" id="KW-0067">ATP-binding</keyword>
<comment type="caution">
    <text evidence="15">The sequence shown here is derived from an EMBL/GenBank/DDBJ whole genome shotgun (WGS) entry which is preliminary data.</text>
</comment>
<dbReference type="Pfam" id="PF06470">
    <property type="entry name" value="SMC_hinge"/>
    <property type="match status" value="1"/>
</dbReference>
<dbReference type="Pfam" id="PF02463">
    <property type="entry name" value="SMC_N"/>
    <property type="match status" value="1"/>
</dbReference>
<gene>
    <name evidence="15" type="ORF">EC973_001396</name>
</gene>
<organism evidence="15 16">
    <name type="scientific">Apophysomyces ossiformis</name>
    <dbReference type="NCBI Taxonomy" id="679940"/>
    <lineage>
        <taxon>Eukaryota</taxon>
        <taxon>Fungi</taxon>
        <taxon>Fungi incertae sedis</taxon>
        <taxon>Mucoromycota</taxon>
        <taxon>Mucoromycotina</taxon>
        <taxon>Mucoromycetes</taxon>
        <taxon>Mucorales</taxon>
        <taxon>Mucorineae</taxon>
        <taxon>Mucoraceae</taxon>
        <taxon>Apophysomyces</taxon>
    </lineage>
</organism>
<keyword evidence="8" id="KW-0226">DNA condensation</keyword>
<keyword evidence="16" id="KW-1185">Reference proteome</keyword>
<dbReference type="GO" id="GO:0000796">
    <property type="term" value="C:condensin complex"/>
    <property type="evidence" value="ECO:0007669"/>
    <property type="project" value="TreeGrafter"/>
</dbReference>
<dbReference type="Proteomes" id="UP000605846">
    <property type="component" value="Unassembled WGS sequence"/>
</dbReference>
<keyword evidence="9 11" id="KW-0539">Nucleus</keyword>
<feature type="domain" description="SMC hinge" evidence="14">
    <location>
        <begin position="656"/>
        <end position="769"/>
    </location>
</feature>
<evidence type="ECO:0000313" key="15">
    <source>
        <dbReference type="EMBL" id="KAF7724063.1"/>
    </source>
</evidence>
<keyword evidence="10" id="KW-0131">Cell cycle</keyword>
<feature type="compositionally biased region" description="Basic residues" evidence="13">
    <location>
        <begin position="1"/>
        <end position="12"/>
    </location>
</feature>
<feature type="coiled-coil region" evidence="12">
    <location>
        <begin position="817"/>
        <end position="1072"/>
    </location>
</feature>
<dbReference type="GO" id="GO:0016887">
    <property type="term" value="F:ATP hydrolysis activity"/>
    <property type="evidence" value="ECO:0007669"/>
    <property type="project" value="InterPro"/>
</dbReference>
<feature type="coiled-coil region" evidence="12">
    <location>
        <begin position="465"/>
        <end position="527"/>
    </location>
</feature>
<feature type="coiled-coil region" evidence="12">
    <location>
        <begin position="310"/>
        <end position="439"/>
    </location>
</feature>
<dbReference type="SUPFAM" id="SSF75553">
    <property type="entry name" value="Smc hinge domain"/>
    <property type="match status" value="1"/>
</dbReference>
<evidence type="ECO:0000256" key="1">
    <source>
        <dbReference type="ARBA" id="ARBA00004123"/>
    </source>
</evidence>
<evidence type="ECO:0000256" key="4">
    <source>
        <dbReference type="ARBA" id="ARBA00022741"/>
    </source>
</evidence>
<reference evidence="15" key="1">
    <citation type="submission" date="2020-01" db="EMBL/GenBank/DDBJ databases">
        <title>Genome Sequencing of Three Apophysomyces-Like Fungal Strains Confirms a Novel Fungal Genus in the Mucoromycota with divergent Burkholderia-like Endosymbiotic Bacteria.</title>
        <authorList>
            <person name="Stajich J.E."/>
            <person name="Macias A.M."/>
            <person name="Carter-House D."/>
            <person name="Lovett B."/>
            <person name="Kasson L.R."/>
            <person name="Berry K."/>
            <person name="Grigoriev I."/>
            <person name="Chang Y."/>
            <person name="Spatafora J."/>
            <person name="Kasson M.T."/>
        </authorList>
    </citation>
    <scope>NUCLEOTIDE SEQUENCE</scope>
    <source>
        <strain evidence="15">NRRL A-21654</strain>
    </source>
</reference>
<feature type="compositionally biased region" description="Polar residues" evidence="13">
    <location>
        <begin position="106"/>
        <end position="115"/>
    </location>
</feature>
<evidence type="ECO:0000313" key="16">
    <source>
        <dbReference type="Proteomes" id="UP000605846"/>
    </source>
</evidence>
<dbReference type="PIRSF" id="PIRSF005719">
    <property type="entry name" value="SMC"/>
    <property type="match status" value="1"/>
</dbReference>
<dbReference type="FunFam" id="3.30.70.1620:FF:000003">
    <property type="entry name" value="Structural maintenance of chromosomes 4"/>
    <property type="match status" value="1"/>
</dbReference>
<dbReference type="Gene3D" id="1.20.1060.20">
    <property type="match status" value="1"/>
</dbReference>
<keyword evidence="4" id="KW-0547">Nucleotide-binding</keyword>
<dbReference type="GO" id="GO:0007076">
    <property type="term" value="P:mitotic chromosome condensation"/>
    <property type="evidence" value="ECO:0007669"/>
    <property type="project" value="TreeGrafter"/>
</dbReference>
<evidence type="ECO:0000256" key="11">
    <source>
        <dbReference type="PIRNR" id="PIRNR005719"/>
    </source>
</evidence>
<evidence type="ECO:0000256" key="2">
    <source>
        <dbReference type="ARBA" id="ARBA00006005"/>
    </source>
</evidence>
<feature type="region of interest" description="Disordered" evidence="13">
    <location>
        <begin position="1"/>
        <end position="118"/>
    </location>
</feature>
<dbReference type="Gene3D" id="3.30.70.1620">
    <property type="match status" value="1"/>
</dbReference>
<evidence type="ECO:0000256" key="5">
    <source>
        <dbReference type="ARBA" id="ARBA00022776"/>
    </source>
</evidence>
<dbReference type="InterPro" id="IPR036277">
    <property type="entry name" value="SMC_hinge_sf"/>
</dbReference>
<dbReference type="SMART" id="SM00968">
    <property type="entry name" value="SMC_hinge"/>
    <property type="match status" value="1"/>
</dbReference>
<feature type="compositionally biased region" description="Basic and acidic residues" evidence="13">
    <location>
        <begin position="49"/>
        <end position="75"/>
    </location>
</feature>
<dbReference type="InterPro" id="IPR010935">
    <property type="entry name" value="SMC_hinge"/>
</dbReference>
<feature type="coiled-coil region" evidence="12">
    <location>
        <begin position="556"/>
        <end position="639"/>
    </location>
</feature>
<dbReference type="SUPFAM" id="SSF52540">
    <property type="entry name" value="P-loop containing nucleoside triphosphate hydrolases"/>
    <property type="match status" value="1"/>
</dbReference>
<accession>A0A8H7ENL0</accession>
<evidence type="ECO:0000256" key="9">
    <source>
        <dbReference type="ARBA" id="ARBA00023242"/>
    </source>
</evidence>
<evidence type="ECO:0000259" key="14">
    <source>
        <dbReference type="SMART" id="SM00968"/>
    </source>
</evidence>
<protein>
    <recommendedName>
        <fullName evidence="11">Structural maintenance of chromosomes protein</fullName>
    </recommendedName>
</protein>
<dbReference type="FunFam" id="3.40.50.300:FF:000585">
    <property type="entry name" value="Structural maintenance of chromosomes 4"/>
    <property type="match status" value="1"/>
</dbReference>
<evidence type="ECO:0000256" key="6">
    <source>
        <dbReference type="ARBA" id="ARBA00022840"/>
    </source>
</evidence>
<evidence type="ECO:0000256" key="7">
    <source>
        <dbReference type="ARBA" id="ARBA00023054"/>
    </source>
</evidence>
<dbReference type="GO" id="GO:0005634">
    <property type="term" value="C:nucleus"/>
    <property type="evidence" value="ECO:0007669"/>
    <property type="project" value="UniProtKB-SubCell"/>
</dbReference>
<dbReference type="InterPro" id="IPR024704">
    <property type="entry name" value="SMC"/>
</dbReference>
<dbReference type="GO" id="GO:0005524">
    <property type="term" value="F:ATP binding"/>
    <property type="evidence" value="ECO:0007669"/>
    <property type="project" value="UniProtKB-KW"/>
</dbReference>
<feature type="compositionally biased region" description="Basic and acidic residues" evidence="13">
    <location>
        <begin position="1346"/>
        <end position="1362"/>
    </location>
</feature>
<feature type="coiled-coil region" evidence="12">
    <location>
        <begin position="1106"/>
        <end position="1174"/>
    </location>
</feature>
<evidence type="ECO:0000256" key="8">
    <source>
        <dbReference type="ARBA" id="ARBA00023067"/>
    </source>
</evidence>
<dbReference type="InterPro" id="IPR027417">
    <property type="entry name" value="P-loop_NTPase"/>
</dbReference>
<comment type="similarity">
    <text evidence="2">Belongs to the SMC family. SMC4 subfamily.</text>
</comment>
<keyword evidence="3" id="KW-0132">Cell division</keyword>
<dbReference type="Gene3D" id="3.40.50.300">
    <property type="entry name" value="P-loop containing nucleotide triphosphate hydrolases"/>
    <property type="match status" value="2"/>
</dbReference>
<dbReference type="InterPro" id="IPR003395">
    <property type="entry name" value="RecF/RecN/SMC_N"/>
</dbReference>